<gene>
    <name evidence="1" type="ORF">LCGC14_1201390</name>
</gene>
<dbReference type="InterPro" id="IPR027417">
    <property type="entry name" value="P-loop_NTPase"/>
</dbReference>
<dbReference type="EMBL" id="LAZR01006176">
    <property type="protein sequence ID" value="KKM94136.1"/>
    <property type="molecule type" value="Genomic_DNA"/>
</dbReference>
<evidence type="ECO:0000313" key="1">
    <source>
        <dbReference type="EMBL" id="KKM94136.1"/>
    </source>
</evidence>
<dbReference type="GO" id="GO:0003887">
    <property type="term" value="F:DNA-directed DNA polymerase activity"/>
    <property type="evidence" value="ECO:0007669"/>
    <property type="project" value="InterPro"/>
</dbReference>
<dbReference type="PANTHER" id="PTHR11669">
    <property type="entry name" value="REPLICATION FACTOR C / DNA POLYMERASE III GAMMA-TAU SUBUNIT"/>
    <property type="match status" value="1"/>
</dbReference>
<dbReference type="SUPFAM" id="SSF52540">
    <property type="entry name" value="P-loop containing nucleoside triphosphate hydrolases"/>
    <property type="match status" value="1"/>
</dbReference>
<dbReference type="InterPro" id="IPR004622">
    <property type="entry name" value="DNA_pol_HolB"/>
</dbReference>
<dbReference type="GO" id="GO:0008408">
    <property type="term" value="F:3'-5' exonuclease activity"/>
    <property type="evidence" value="ECO:0007669"/>
    <property type="project" value="InterPro"/>
</dbReference>
<dbReference type="Pfam" id="PF13177">
    <property type="entry name" value="DNA_pol3_delta2"/>
    <property type="match status" value="1"/>
</dbReference>
<organism evidence="1">
    <name type="scientific">marine sediment metagenome</name>
    <dbReference type="NCBI Taxonomy" id="412755"/>
    <lineage>
        <taxon>unclassified sequences</taxon>
        <taxon>metagenomes</taxon>
        <taxon>ecological metagenomes</taxon>
    </lineage>
</organism>
<name>A0A0F9M448_9ZZZZ</name>
<reference evidence="1" key="1">
    <citation type="journal article" date="2015" name="Nature">
        <title>Complex archaea that bridge the gap between prokaryotes and eukaryotes.</title>
        <authorList>
            <person name="Spang A."/>
            <person name="Saw J.H."/>
            <person name="Jorgensen S.L."/>
            <person name="Zaremba-Niedzwiedzka K."/>
            <person name="Martijn J."/>
            <person name="Lind A.E."/>
            <person name="van Eijk R."/>
            <person name="Schleper C."/>
            <person name="Guy L."/>
            <person name="Ettema T.J."/>
        </authorList>
    </citation>
    <scope>NUCLEOTIDE SEQUENCE</scope>
</reference>
<feature type="non-terminal residue" evidence="1">
    <location>
        <position position="267"/>
    </location>
</feature>
<accession>A0A0F9M448</accession>
<dbReference type="PANTHER" id="PTHR11669:SF8">
    <property type="entry name" value="DNA POLYMERASE III SUBUNIT DELTA"/>
    <property type="match status" value="1"/>
</dbReference>
<dbReference type="Gene3D" id="3.40.50.300">
    <property type="entry name" value="P-loop containing nucleotide triphosphate hydrolases"/>
    <property type="match status" value="1"/>
</dbReference>
<dbReference type="AlphaFoldDB" id="A0A0F9M448"/>
<sequence length="267" mass="29194">MIEGARQRGRLASAYLFAGEEGIGKKATALAFATSLNCKDPVERDGLMDSCGKCPSCVKMKSQTHPDLLVVEPLTNDILICQIRPGKDRDKCDQEGYAKPRVVDMLAYRSYEGGFKVVIVDQAEKMNTYAANALLKTLEEPPEGSIIILVSSQPDRLLPTIRSRCSRVNFRSLSDNACREVLEAAEGAGEGVPEATVRLAMGRPGLAVSEDLVAERDRFLDTLDTMTGGEAKPPWKDRADTERFLDSVMLLLRDMAVVKAGGRELVN</sequence>
<comment type="caution">
    <text evidence="1">The sequence shown here is derived from an EMBL/GenBank/DDBJ whole genome shotgun (WGS) entry which is preliminary data.</text>
</comment>
<proteinExistence type="predicted"/>
<dbReference type="InterPro" id="IPR050238">
    <property type="entry name" value="DNA_Rep/Repair_Clamp_Loader"/>
</dbReference>
<evidence type="ECO:0008006" key="2">
    <source>
        <dbReference type="Google" id="ProtNLM"/>
    </source>
</evidence>
<dbReference type="NCBIfam" id="TIGR00678">
    <property type="entry name" value="holB"/>
    <property type="match status" value="1"/>
</dbReference>
<dbReference type="GO" id="GO:0006261">
    <property type="term" value="P:DNA-templated DNA replication"/>
    <property type="evidence" value="ECO:0007669"/>
    <property type="project" value="TreeGrafter"/>
</dbReference>
<protein>
    <recommendedName>
        <fullName evidence="2">AAA+ ATPase domain-containing protein</fullName>
    </recommendedName>
</protein>